<evidence type="ECO:0000313" key="8">
    <source>
        <dbReference type="Proteomes" id="UP000182762"/>
    </source>
</evidence>
<dbReference type="Pfam" id="PF13732">
    <property type="entry name" value="DrrA1-3_C"/>
    <property type="match status" value="1"/>
</dbReference>
<evidence type="ECO:0000256" key="2">
    <source>
        <dbReference type="ARBA" id="ARBA00022448"/>
    </source>
</evidence>
<evidence type="ECO:0000256" key="3">
    <source>
        <dbReference type="ARBA" id="ARBA00022741"/>
    </source>
</evidence>
<dbReference type="EMBL" id="FOXX01000014">
    <property type="protein sequence ID" value="SFQ84637.1"/>
    <property type="molecule type" value="Genomic_DNA"/>
</dbReference>
<comment type="similarity">
    <text evidence="5">Belongs to the ABC transporter superfamily. Drug exporter-1 (DrugE1) (TC 3.A.1.105) family.</text>
</comment>
<dbReference type="SUPFAM" id="SSF52540">
    <property type="entry name" value="P-loop containing nucleoside triphosphate hydrolases"/>
    <property type="match status" value="1"/>
</dbReference>
<keyword evidence="4 7" id="KW-0067">ATP-binding</keyword>
<evidence type="ECO:0000313" key="7">
    <source>
        <dbReference type="EMBL" id="SFQ84637.1"/>
    </source>
</evidence>
<evidence type="ECO:0000256" key="4">
    <source>
        <dbReference type="ARBA" id="ARBA00022840"/>
    </source>
</evidence>
<dbReference type="InterPro" id="IPR027417">
    <property type="entry name" value="P-loop_NTPase"/>
</dbReference>
<dbReference type="InterPro" id="IPR017871">
    <property type="entry name" value="ABC_transporter-like_CS"/>
</dbReference>
<dbReference type="GO" id="GO:0005524">
    <property type="term" value="F:ATP binding"/>
    <property type="evidence" value="ECO:0007669"/>
    <property type="project" value="UniProtKB-KW"/>
</dbReference>
<gene>
    <name evidence="7" type="ORF">SAMN02745910_04238</name>
</gene>
<sequence length="314" mass="35299">MCGIAIKCIGITKNFGNFKALDNINLEIQGGEIFGLLGPNGSGKTTLINSITGLSRPTQGNSYIYGIDSVANTNKARELLGMVPQETAIYMKLTGYENLAFHADYYNVSKKVKEQRIKEVLDIVQLYDRRNDRAGNYSGGMKRRLLLARAMLTNPNIIIMDEPTLGVDVQARNAIWNQILELKMQGKTILLTTNVMEEAEYLCDRLAIIDRGKLIEMDTPSNLKEKVGEGIIELEVSPHQKSLAESFNCFKSVKKVEDKNPQYLLTLLNEEKEDIIPDIISVVSENNLKILKISMREPSLNDVFLHFTGRKLRD</sequence>
<dbReference type="InterPro" id="IPR003593">
    <property type="entry name" value="AAA+_ATPase"/>
</dbReference>
<evidence type="ECO:0000256" key="5">
    <source>
        <dbReference type="ARBA" id="ARBA00049985"/>
    </source>
</evidence>
<evidence type="ECO:0000256" key="1">
    <source>
        <dbReference type="ARBA" id="ARBA00004413"/>
    </source>
</evidence>
<dbReference type="Gene3D" id="3.40.50.300">
    <property type="entry name" value="P-loop containing nucleotide triphosphate hydrolases"/>
    <property type="match status" value="1"/>
</dbReference>
<dbReference type="RefSeq" id="WP_061804068.1">
    <property type="nucleotide sequence ID" value="NZ_FOXX01000014.1"/>
</dbReference>
<comment type="subcellular location">
    <subcellularLocation>
        <location evidence="1">Cell membrane</location>
        <topology evidence="1">Peripheral membrane protein</topology>
        <orientation evidence="1">Cytoplasmic side</orientation>
    </subcellularLocation>
</comment>
<accession>A0A1I6BUV5</accession>
<name>A0A1I6BUV5_9BACI</name>
<organism evidence="7 8">
    <name type="scientific">Priestia endophytica DSM 13796</name>
    <dbReference type="NCBI Taxonomy" id="1121089"/>
    <lineage>
        <taxon>Bacteria</taxon>
        <taxon>Bacillati</taxon>
        <taxon>Bacillota</taxon>
        <taxon>Bacilli</taxon>
        <taxon>Bacillales</taxon>
        <taxon>Bacillaceae</taxon>
        <taxon>Priestia</taxon>
    </lineage>
</organism>
<dbReference type="Pfam" id="PF00005">
    <property type="entry name" value="ABC_tran"/>
    <property type="match status" value="1"/>
</dbReference>
<reference evidence="7 8" key="1">
    <citation type="submission" date="2016-10" db="EMBL/GenBank/DDBJ databases">
        <authorList>
            <person name="Varghese N."/>
            <person name="Submissions S."/>
        </authorList>
    </citation>
    <scope>NUCLEOTIDE SEQUENCE [LARGE SCALE GENOMIC DNA]</scope>
    <source>
        <strain evidence="7 8">DSM 13796</strain>
    </source>
</reference>
<dbReference type="Proteomes" id="UP000182762">
    <property type="component" value="Unassembled WGS sequence"/>
</dbReference>
<dbReference type="PANTHER" id="PTHR43582:SF2">
    <property type="entry name" value="LINEARMYCIN RESISTANCE ATP-BINDING PROTEIN LNRL"/>
    <property type="match status" value="1"/>
</dbReference>
<dbReference type="InterPro" id="IPR005894">
    <property type="entry name" value="DrrA"/>
</dbReference>
<evidence type="ECO:0000259" key="6">
    <source>
        <dbReference type="PROSITE" id="PS50893"/>
    </source>
</evidence>
<keyword evidence="2" id="KW-0813">Transport</keyword>
<feature type="domain" description="ABC transporter" evidence="6">
    <location>
        <begin position="6"/>
        <end position="236"/>
    </location>
</feature>
<keyword evidence="8" id="KW-1185">Reference proteome</keyword>
<keyword evidence="3" id="KW-0547">Nucleotide-binding</keyword>
<dbReference type="NCBIfam" id="TIGR01188">
    <property type="entry name" value="drrA"/>
    <property type="match status" value="1"/>
</dbReference>
<dbReference type="SMART" id="SM00382">
    <property type="entry name" value="AAA"/>
    <property type="match status" value="1"/>
</dbReference>
<protein>
    <submittedName>
        <fullName evidence="7">ABC-2 type transport system ATP-binding protein</fullName>
    </submittedName>
</protein>
<dbReference type="PANTHER" id="PTHR43582">
    <property type="entry name" value="LINEARMYCIN RESISTANCE ATP-BINDING PROTEIN LNRL"/>
    <property type="match status" value="1"/>
</dbReference>
<dbReference type="PROSITE" id="PS50893">
    <property type="entry name" value="ABC_TRANSPORTER_2"/>
    <property type="match status" value="1"/>
</dbReference>
<dbReference type="PROSITE" id="PS00211">
    <property type="entry name" value="ABC_TRANSPORTER_1"/>
    <property type="match status" value="1"/>
</dbReference>
<dbReference type="GeneID" id="93712794"/>
<dbReference type="InterPro" id="IPR025302">
    <property type="entry name" value="DrrA1/2-like_C"/>
</dbReference>
<comment type="caution">
    <text evidence="7">The sequence shown here is derived from an EMBL/GenBank/DDBJ whole genome shotgun (WGS) entry which is preliminary data.</text>
</comment>
<dbReference type="InterPro" id="IPR003439">
    <property type="entry name" value="ABC_transporter-like_ATP-bd"/>
</dbReference>
<proteinExistence type="inferred from homology"/>